<keyword evidence="2" id="KW-1185">Reference proteome</keyword>
<accession>A0A6A6D6R4</accession>
<sequence>MHIGFQNYLYPKSHNLQLAPHSIKWSRIGYSHGYHSVIAERHSRPRDSVPTRWSSYLVEWILDGHHAAPCPSATQLKEAHTKGRRSHVIVRHFLDWTGCYMMNRCGCELTTSDRVCRAFTSFVHLVAAYA</sequence>
<reference evidence="1" key="1">
    <citation type="journal article" date="2020" name="Stud. Mycol.">
        <title>101 Dothideomycetes genomes: a test case for predicting lifestyles and emergence of pathogens.</title>
        <authorList>
            <person name="Haridas S."/>
            <person name="Albert R."/>
            <person name="Binder M."/>
            <person name="Bloem J."/>
            <person name="Labutti K."/>
            <person name="Salamov A."/>
            <person name="Andreopoulos B."/>
            <person name="Baker S."/>
            <person name="Barry K."/>
            <person name="Bills G."/>
            <person name="Bluhm B."/>
            <person name="Cannon C."/>
            <person name="Castanera R."/>
            <person name="Culley D."/>
            <person name="Daum C."/>
            <person name="Ezra D."/>
            <person name="Gonzalez J."/>
            <person name="Henrissat B."/>
            <person name="Kuo A."/>
            <person name="Liang C."/>
            <person name="Lipzen A."/>
            <person name="Lutzoni F."/>
            <person name="Magnuson J."/>
            <person name="Mondo S."/>
            <person name="Nolan M."/>
            <person name="Ohm R."/>
            <person name="Pangilinan J."/>
            <person name="Park H.-J."/>
            <person name="Ramirez L."/>
            <person name="Alfaro M."/>
            <person name="Sun H."/>
            <person name="Tritt A."/>
            <person name="Yoshinaga Y."/>
            <person name="Zwiers L.-H."/>
            <person name="Turgeon B."/>
            <person name="Goodwin S."/>
            <person name="Spatafora J."/>
            <person name="Crous P."/>
            <person name="Grigoriev I."/>
        </authorList>
    </citation>
    <scope>NUCLEOTIDE SEQUENCE</scope>
    <source>
        <strain evidence="1">CBS 207.26</strain>
    </source>
</reference>
<organism evidence="1 2">
    <name type="scientific">Zopfia rhizophila CBS 207.26</name>
    <dbReference type="NCBI Taxonomy" id="1314779"/>
    <lineage>
        <taxon>Eukaryota</taxon>
        <taxon>Fungi</taxon>
        <taxon>Dikarya</taxon>
        <taxon>Ascomycota</taxon>
        <taxon>Pezizomycotina</taxon>
        <taxon>Dothideomycetes</taxon>
        <taxon>Dothideomycetes incertae sedis</taxon>
        <taxon>Zopfiaceae</taxon>
        <taxon>Zopfia</taxon>
    </lineage>
</organism>
<gene>
    <name evidence="1" type="ORF">K469DRAFT_703025</name>
</gene>
<dbReference type="EMBL" id="ML994746">
    <property type="protein sequence ID" value="KAF2175091.1"/>
    <property type="molecule type" value="Genomic_DNA"/>
</dbReference>
<name>A0A6A6D6R4_9PEZI</name>
<protein>
    <submittedName>
        <fullName evidence="1">Uncharacterized protein</fullName>
    </submittedName>
</protein>
<evidence type="ECO:0000313" key="1">
    <source>
        <dbReference type="EMBL" id="KAF2175091.1"/>
    </source>
</evidence>
<proteinExistence type="predicted"/>
<evidence type="ECO:0000313" key="2">
    <source>
        <dbReference type="Proteomes" id="UP000800200"/>
    </source>
</evidence>
<dbReference type="Proteomes" id="UP000800200">
    <property type="component" value="Unassembled WGS sequence"/>
</dbReference>
<dbReference type="AlphaFoldDB" id="A0A6A6D6R4"/>